<evidence type="ECO:0000256" key="2">
    <source>
        <dbReference type="ARBA" id="ARBA00023155"/>
    </source>
</evidence>
<dbReference type="GO" id="GO:0003677">
    <property type="term" value="F:DNA binding"/>
    <property type="evidence" value="ECO:0007669"/>
    <property type="project" value="UniProtKB-UniRule"/>
</dbReference>
<feature type="domain" description="Homeobox" evidence="5">
    <location>
        <begin position="1"/>
        <end position="54"/>
    </location>
</feature>
<organism evidence="6 7">
    <name type="scientific">Patellaria atrata CBS 101060</name>
    <dbReference type="NCBI Taxonomy" id="1346257"/>
    <lineage>
        <taxon>Eukaryota</taxon>
        <taxon>Fungi</taxon>
        <taxon>Dikarya</taxon>
        <taxon>Ascomycota</taxon>
        <taxon>Pezizomycotina</taxon>
        <taxon>Dothideomycetes</taxon>
        <taxon>Dothideomycetes incertae sedis</taxon>
        <taxon>Patellariales</taxon>
        <taxon>Patellariaceae</taxon>
        <taxon>Patellaria</taxon>
    </lineage>
</organism>
<evidence type="ECO:0000259" key="5">
    <source>
        <dbReference type="PROSITE" id="PS50071"/>
    </source>
</evidence>
<dbReference type="InterPro" id="IPR009057">
    <property type="entry name" value="Homeodomain-like_sf"/>
</dbReference>
<dbReference type="InterPro" id="IPR001356">
    <property type="entry name" value="HD"/>
</dbReference>
<feature type="non-terminal residue" evidence="6">
    <location>
        <position position="54"/>
    </location>
</feature>
<name>A0A9P4VNZ8_9PEZI</name>
<dbReference type="PROSITE" id="PS50071">
    <property type="entry name" value="HOMEOBOX_2"/>
    <property type="match status" value="1"/>
</dbReference>
<proteinExistence type="predicted"/>
<dbReference type="AlphaFoldDB" id="A0A9P4VNZ8"/>
<dbReference type="EMBL" id="MU006113">
    <property type="protein sequence ID" value="KAF2834974.1"/>
    <property type="molecule type" value="Genomic_DNA"/>
</dbReference>
<evidence type="ECO:0000256" key="3">
    <source>
        <dbReference type="ARBA" id="ARBA00023242"/>
    </source>
</evidence>
<reference evidence="6" key="1">
    <citation type="journal article" date="2020" name="Stud. Mycol.">
        <title>101 Dothideomycetes genomes: a test case for predicting lifestyles and emergence of pathogens.</title>
        <authorList>
            <person name="Haridas S."/>
            <person name="Albert R."/>
            <person name="Binder M."/>
            <person name="Bloem J."/>
            <person name="Labutti K."/>
            <person name="Salamov A."/>
            <person name="Andreopoulos B."/>
            <person name="Baker S."/>
            <person name="Barry K."/>
            <person name="Bills G."/>
            <person name="Bluhm B."/>
            <person name="Cannon C."/>
            <person name="Castanera R."/>
            <person name="Culley D."/>
            <person name="Daum C."/>
            <person name="Ezra D."/>
            <person name="Gonzalez J."/>
            <person name="Henrissat B."/>
            <person name="Kuo A."/>
            <person name="Liang C."/>
            <person name="Lipzen A."/>
            <person name="Lutzoni F."/>
            <person name="Magnuson J."/>
            <person name="Mondo S."/>
            <person name="Nolan M."/>
            <person name="Ohm R."/>
            <person name="Pangilinan J."/>
            <person name="Park H.-J."/>
            <person name="Ramirez L."/>
            <person name="Alfaro M."/>
            <person name="Sun H."/>
            <person name="Tritt A."/>
            <person name="Yoshinaga Y."/>
            <person name="Zwiers L.-H."/>
            <person name="Turgeon B."/>
            <person name="Goodwin S."/>
            <person name="Spatafora J."/>
            <person name="Crous P."/>
            <person name="Grigoriev I."/>
        </authorList>
    </citation>
    <scope>NUCLEOTIDE SEQUENCE</scope>
    <source>
        <strain evidence="6">CBS 101060</strain>
    </source>
</reference>
<comment type="caution">
    <text evidence="6">The sequence shown here is derived from an EMBL/GenBank/DDBJ whole genome shotgun (WGS) entry which is preliminary data.</text>
</comment>
<protein>
    <recommendedName>
        <fullName evidence="5">Homeobox domain-containing protein</fullName>
    </recommendedName>
</protein>
<comment type="subcellular location">
    <subcellularLocation>
        <location evidence="4">Nucleus</location>
    </subcellularLocation>
</comment>
<keyword evidence="7" id="KW-1185">Reference proteome</keyword>
<keyword evidence="2 4" id="KW-0371">Homeobox</keyword>
<evidence type="ECO:0000313" key="6">
    <source>
        <dbReference type="EMBL" id="KAF2834974.1"/>
    </source>
</evidence>
<dbReference type="CDD" id="cd00086">
    <property type="entry name" value="homeodomain"/>
    <property type="match status" value="1"/>
</dbReference>
<gene>
    <name evidence="6" type="ORF">M501DRAFT_921412</name>
</gene>
<dbReference type="InterPro" id="IPR050224">
    <property type="entry name" value="TALE_homeobox"/>
</dbReference>
<evidence type="ECO:0000256" key="1">
    <source>
        <dbReference type="ARBA" id="ARBA00023125"/>
    </source>
</evidence>
<keyword evidence="1 4" id="KW-0238">DNA-binding</keyword>
<dbReference type="OrthoDB" id="10056939at2759"/>
<dbReference type="InterPro" id="IPR008422">
    <property type="entry name" value="KN_HD"/>
</dbReference>
<evidence type="ECO:0000256" key="4">
    <source>
        <dbReference type="PROSITE-ProRule" id="PRU00108"/>
    </source>
</evidence>
<evidence type="ECO:0000313" key="7">
    <source>
        <dbReference type="Proteomes" id="UP000799429"/>
    </source>
</evidence>
<sequence length="54" mass="6426">KRRGNLPKQATNAMKEWFSLHVDCPYPDEEQKQQMCRDTGLNMNQVSNWFINAR</sequence>
<dbReference type="GO" id="GO:0005634">
    <property type="term" value="C:nucleus"/>
    <property type="evidence" value="ECO:0007669"/>
    <property type="project" value="UniProtKB-SubCell"/>
</dbReference>
<feature type="non-terminal residue" evidence="6">
    <location>
        <position position="1"/>
    </location>
</feature>
<dbReference type="Gene3D" id="1.10.10.60">
    <property type="entry name" value="Homeodomain-like"/>
    <property type="match status" value="1"/>
</dbReference>
<dbReference type="PANTHER" id="PTHR11850">
    <property type="entry name" value="HOMEOBOX PROTEIN TRANSCRIPTION FACTORS"/>
    <property type="match status" value="1"/>
</dbReference>
<dbReference type="SUPFAM" id="SSF46689">
    <property type="entry name" value="Homeodomain-like"/>
    <property type="match status" value="1"/>
</dbReference>
<dbReference type="Pfam" id="PF05920">
    <property type="entry name" value="Homeobox_KN"/>
    <property type="match status" value="1"/>
</dbReference>
<dbReference type="Proteomes" id="UP000799429">
    <property type="component" value="Unassembled WGS sequence"/>
</dbReference>
<keyword evidence="3 4" id="KW-0539">Nucleus</keyword>
<dbReference type="GO" id="GO:0006355">
    <property type="term" value="P:regulation of DNA-templated transcription"/>
    <property type="evidence" value="ECO:0007669"/>
    <property type="project" value="InterPro"/>
</dbReference>
<accession>A0A9P4VNZ8</accession>